<dbReference type="InterPro" id="IPR000873">
    <property type="entry name" value="AMP-dep_synth/lig_dom"/>
</dbReference>
<dbReference type="Pfam" id="PF13193">
    <property type="entry name" value="AMP-binding_C"/>
    <property type="match status" value="1"/>
</dbReference>
<dbReference type="InterPro" id="IPR045851">
    <property type="entry name" value="AMP-bd_C_sf"/>
</dbReference>
<dbReference type="GO" id="GO:0031956">
    <property type="term" value="F:medium-chain fatty acid-CoA ligase activity"/>
    <property type="evidence" value="ECO:0007669"/>
    <property type="project" value="TreeGrafter"/>
</dbReference>
<organism evidence="5 6">
    <name type="scientific">Rhodococcus wratislaviensis</name>
    <name type="common">Tsukamurella wratislaviensis</name>
    <dbReference type="NCBI Taxonomy" id="44752"/>
    <lineage>
        <taxon>Bacteria</taxon>
        <taxon>Bacillati</taxon>
        <taxon>Actinomycetota</taxon>
        <taxon>Actinomycetes</taxon>
        <taxon>Mycobacteriales</taxon>
        <taxon>Nocardiaceae</taxon>
        <taxon>Rhodococcus</taxon>
    </lineage>
</organism>
<evidence type="ECO:0000256" key="2">
    <source>
        <dbReference type="ARBA" id="ARBA00022598"/>
    </source>
</evidence>
<evidence type="ECO:0000259" key="3">
    <source>
        <dbReference type="Pfam" id="PF00501"/>
    </source>
</evidence>
<dbReference type="Gene3D" id="3.30.300.30">
    <property type="match status" value="1"/>
</dbReference>
<proteinExistence type="inferred from homology"/>
<dbReference type="Proteomes" id="UP000287519">
    <property type="component" value="Unassembled WGS sequence"/>
</dbReference>
<reference evidence="5 6" key="1">
    <citation type="submission" date="2018-11" db="EMBL/GenBank/DDBJ databases">
        <title>Microbial catabolism of amino acid.</title>
        <authorList>
            <person name="Hibi M."/>
            <person name="Ogawa J."/>
        </authorList>
    </citation>
    <scope>NUCLEOTIDE SEQUENCE [LARGE SCALE GENOMIC DNA]</scope>
    <source>
        <strain evidence="5 6">C31-06</strain>
    </source>
</reference>
<dbReference type="InterPro" id="IPR025110">
    <property type="entry name" value="AMP-bd_C"/>
</dbReference>
<gene>
    <name evidence="5" type="ORF">Rhow_005218</name>
</gene>
<dbReference type="SUPFAM" id="SSF56801">
    <property type="entry name" value="Acetyl-CoA synthetase-like"/>
    <property type="match status" value="1"/>
</dbReference>
<comment type="caution">
    <text evidence="5">The sequence shown here is derived from an EMBL/GenBank/DDBJ whole genome shotgun (WGS) entry which is preliminary data.</text>
</comment>
<accession>A0A402CD87</accession>
<dbReference type="AlphaFoldDB" id="A0A402CD87"/>
<protein>
    <submittedName>
        <fullName evidence="5">O-succinylbenzoic acid--CoA ligase</fullName>
    </submittedName>
</protein>
<feature type="domain" description="AMP-dependent synthetase/ligase" evidence="3">
    <location>
        <begin position="1"/>
        <end position="191"/>
    </location>
</feature>
<dbReference type="GO" id="GO:0006631">
    <property type="term" value="P:fatty acid metabolic process"/>
    <property type="evidence" value="ECO:0007669"/>
    <property type="project" value="TreeGrafter"/>
</dbReference>
<dbReference type="Gene3D" id="3.40.50.12780">
    <property type="entry name" value="N-terminal domain of ligase-like"/>
    <property type="match status" value="1"/>
</dbReference>
<dbReference type="InterPro" id="IPR042099">
    <property type="entry name" value="ANL_N_sf"/>
</dbReference>
<comment type="similarity">
    <text evidence="1">Belongs to the ATP-dependent AMP-binding enzyme family.</text>
</comment>
<dbReference type="CDD" id="cd04433">
    <property type="entry name" value="AFD_class_I"/>
    <property type="match status" value="1"/>
</dbReference>
<dbReference type="PANTHER" id="PTHR43201">
    <property type="entry name" value="ACYL-COA SYNTHETASE"/>
    <property type="match status" value="1"/>
</dbReference>
<name>A0A402CD87_RHOWR</name>
<evidence type="ECO:0000313" key="5">
    <source>
        <dbReference type="EMBL" id="GCE41559.1"/>
    </source>
</evidence>
<feature type="domain" description="AMP-binding enzyme C-terminal" evidence="4">
    <location>
        <begin position="242"/>
        <end position="317"/>
    </location>
</feature>
<dbReference type="Pfam" id="PF00501">
    <property type="entry name" value="AMP-binding"/>
    <property type="match status" value="1"/>
</dbReference>
<sequence length="334" mass="36519">MLTNDNVSAFVHASAELHYEASSTHLLSLPNYHIGGCVFPLLAVVAGGHVVIVDRFTPASVLDTIEKFRITHINLVPTMINMVIEEQEKRARDVSSMQLVVYGAAPVTASTVERAQRVLGVSLLQEYASTECITITALGPDEHTKDRLKSVGRPFPGVEIQIREVGTGELLPTGRAGEICVRSEQCTQGYWRRPEETLGLNASDGYIRTGDLGFLDADDYLYLTGRVKDMIVTGGENIYPAEVEAVLAQHDQVSDVAVVGVPDERWGELVVAFVVAADGSQLVADELLAWSHSKLAGYRRPRQVVFVDALPRNLTGKIERRVLRESSRPDGVTV</sequence>
<keyword evidence="2 5" id="KW-0436">Ligase</keyword>
<evidence type="ECO:0000259" key="4">
    <source>
        <dbReference type="Pfam" id="PF13193"/>
    </source>
</evidence>
<evidence type="ECO:0000256" key="1">
    <source>
        <dbReference type="ARBA" id="ARBA00006432"/>
    </source>
</evidence>
<keyword evidence="6" id="KW-1185">Reference proteome</keyword>
<dbReference type="PANTHER" id="PTHR43201:SF5">
    <property type="entry name" value="MEDIUM-CHAIN ACYL-COA LIGASE ACSF2, MITOCHONDRIAL"/>
    <property type="match status" value="1"/>
</dbReference>
<dbReference type="EMBL" id="BHYM01000045">
    <property type="protein sequence ID" value="GCE41559.1"/>
    <property type="molecule type" value="Genomic_DNA"/>
</dbReference>
<dbReference type="FunFam" id="3.30.300.30:FF:000008">
    <property type="entry name" value="2,3-dihydroxybenzoate-AMP ligase"/>
    <property type="match status" value="1"/>
</dbReference>
<evidence type="ECO:0000313" key="6">
    <source>
        <dbReference type="Proteomes" id="UP000287519"/>
    </source>
</evidence>